<dbReference type="AlphaFoldDB" id="A0A0E2APN6"/>
<evidence type="ECO:0008006" key="3">
    <source>
        <dbReference type="Google" id="ProtNLM"/>
    </source>
</evidence>
<dbReference type="Gene3D" id="3.20.20.70">
    <property type="entry name" value="Aldolase class I"/>
    <property type="match status" value="1"/>
</dbReference>
<dbReference type="Proteomes" id="UP000003879">
    <property type="component" value="Unassembled WGS sequence"/>
</dbReference>
<gene>
    <name evidence="1" type="ORF">HMPREF1056_02165</name>
</gene>
<evidence type="ECO:0000313" key="2">
    <source>
        <dbReference type="Proteomes" id="UP000003879"/>
    </source>
</evidence>
<dbReference type="RefSeq" id="WP_005794323.1">
    <property type="nucleotide sequence ID" value="NZ_JH724215.1"/>
</dbReference>
<dbReference type="InterPro" id="IPR058240">
    <property type="entry name" value="rSAM_sf"/>
</dbReference>
<protein>
    <recommendedName>
        <fullName evidence="3">Radical SAM core domain-containing protein</fullName>
    </recommendedName>
</protein>
<organism evidence="1 2">
    <name type="scientific">Bacteroides fragilis CL07T12C05</name>
    <dbReference type="NCBI Taxonomy" id="997883"/>
    <lineage>
        <taxon>Bacteria</taxon>
        <taxon>Pseudomonadati</taxon>
        <taxon>Bacteroidota</taxon>
        <taxon>Bacteroidia</taxon>
        <taxon>Bacteroidales</taxon>
        <taxon>Bacteroidaceae</taxon>
        <taxon>Bacteroides</taxon>
    </lineage>
</organism>
<sequence length="178" mass="20704">MEKLRLLVTTKCPNKCPMCCNNSWDFSKLPVVEHFNYKEIMITGGEPLLFPEKLANLAESIKTVQKLAYGNKGKLFLYTALADMLPNYIRYFDGVVYTPHSVNDVHSLLEANNFLLDYKDELMESKSLRLNLFPDIKKHIPDNTDLSLWKVKDMQWIKDCPVPADEEFKRVAELWEVE</sequence>
<reference evidence="1 2" key="1">
    <citation type="submission" date="2012-02" db="EMBL/GenBank/DDBJ databases">
        <title>The Genome Sequence of Bacteroides fragilis CL07T12C05.</title>
        <authorList>
            <consortium name="The Broad Institute Genome Sequencing Platform"/>
            <person name="Earl A."/>
            <person name="Ward D."/>
            <person name="Feldgarden M."/>
            <person name="Gevers D."/>
            <person name="Zitomersky N.L."/>
            <person name="Coyne M.J."/>
            <person name="Comstock L.E."/>
            <person name="Young S.K."/>
            <person name="Zeng Q."/>
            <person name="Gargeya S."/>
            <person name="Fitzgerald M."/>
            <person name="Haas B."/>
            <person name="Abouelleil A."/>
            <person name="Alvarado L."/>
            <person name="Arachchi H.M."/>
            <person name="Berlin A."/>
            <person name="Chapman S.B."/>
            <person name="Gearin G."/>
            <person name="Goldberg J."/>
            <person name="Griggs A."/>
            <person name="Gujja S."/>
            <person name="Hansen M."/>
            <person name="Heiman D."/>
            <person name="Howarth C."/>
            <person name="Larimer J."/>
            <person name="Lui A."/>
            <person name="MacDonald P.J.P."/>
            <person name="McCowen C."/>
            <person name="Montmayeur A."/>
            <person name="Murphy C."/>
            <person name="Neiman D."/>
            <person name="Pearson M."/>
            <person name="Priest M."/>
            <person name="Roberts A."/>
            <person name="Saif S."/>
            <person name="Shea T."/>
            <person name="Sisk P."/>
            <person name="Stolte C."/>
            <person name="Sykes S."/>
            <person name="Wortman J."/>
            <person name="Nusbaum C."/>
            <person name="Birren B."/>
        </authorList>
    </citation>
    <scope>NUCLEOTIDE SEQUENCE [LARGE SCALE GENOMIC DNA]</scope>
    <source>
        <strain evidence="1 2">CL07T12C05</strain>
    </source>
</reference>
<dbReference type="InterPro" id="IPR013785">
    <property type="entry name" value="Aldolase_TIM"/>
</dbReference>
<dbReference type="EMBL" id="AGXN01000012">
    <property type="protein sequence ID" value="EIY96277.1"/>
    <property type="molecule type" value="Genomic_DNA"/>
</dbReference>
<evidence type="ECO:0000313" key="1">
    <source>
        <dbReference type="EMBL" id="EIY96277.1"/>
    </source>
</evidence>
<dbReference type="HOGENOM" id="CLU_128606_0_0_10"/>
<comment type="caution">
    <text evidence="1">The sequence shown here is derived from an EMBL/GenBank/DDBJ whole genome shotgun (WGS) entry which is preliminary data.</text>
</comment>
<dbReference type="SUPFAM" id="SSF102114">
    <property type="entry name" value="Radical SAM enzymes"/>
    <property type="match status" value="1"/>
</dbReference>
<dbReference type="PATRIC" id="fig|997883.3.peg.2262"/>
<proteinExistence type="predicted"/>
<accession>A0A0E2APN6</accession>
<name>A0A0E2APN6_BACFG</name>